<dbReference type="AlphaFoldDB" id="A0A1M5UR54"/>
<protein>
    <submittedName>
        <fullName evidence="2">CubicO group peptidase, beta-lactamase class C family</fullName>
    </submittedName>
</protein>
<feature type="domain" description="Beta-lactamase-related" evidence="1">
    <location>
        <begin position="54"/>
        <end position="411"/>
    </location>
</feature>
<dbReference type="OrthoDB" id="9808046at2"/>
<dbReference type="InterPro" id="IPR050789">
    <property type="entry name" value="Diverse_Enzym_Activities"/>
</dbReference>
<evidence type="ECO:0000313" key="2">
    <source>
        <dbReference type="EMBL" id="SHH65527.1"/>
    </source>
</evidence>
<dbReference type="SUPFAM" id="SSF56601">
    <property type="entry name" value="beta-lactamase/transpeptidase-like"/>
    <property type="match status" value="1"/>
</dbReference>
<gene>
    <name evidence="2" type="ORF">SAMN05443248_5559</name>
</gene>
<dbReference type="EMBL" id="LT670817">
    <property type="protein sequence ID" value="SHH65527.1"/>
    <property type="molecule type" value="Genomic_DNA"/>
</dbReference>
<proteinExistence type="predicted"/>
<dbReference type="InterPro" id="IPR001466">
    <property type="entry name" value="Beta-lactam-related"/>
</dbReference>
<name>A0A1M5UR54_9BRAD</name>
<dbReference type="PANTHER" id="PTHR43283:SF3">
    <property type="entry name" value="BETA-LACTAMASE FAMILY PROTEIN (AFU_ORTHOLOGUE AFUA_5G07500)"/>
    <property type="match status" value="1"/>
</dbReference>
<dbReference type="RefSeq" id="WP_079604148.1">
    <property type="nucleotide sequence ID" value="NZ_LT670817.1"/>
</dbReference>
<dbReference type="Pfam" id="PF00144">
    <property type="entry name" value="Beta-lactamase"/>
    <property type="match status" value="1"/>
</dbReference>
<organism evidence="2 3">
    <name type="scientific">Bradyrhizobium erythrophlei</name>
    <dbReference type="NCBI Taxonomy" id="1437360"/>
    <lineage>
        <taxon>Bacteria</taxon>
        <taxon>Pseudomonadati</taxon>
        <taxon>Pseudomonadota</taxon>
        <taxon>Alphaproteobacteria</taxon>
        <taxon>Hyphomicrobiales</taxon>
        <taxon>Nitrobacteraceae</taxon>
        <taxon>Bradyrhizobium</taxon>
    </lineage>
</organism>
<reference evidence="2 3" key="1">
    <citation type="submission" date="2016-11" db="EMBL/GenBank/DDBJ databases">
        <authorList>
            <person name="Jaros S."/>
            <person name="Januszkiewicz K."/>
            <person name="Wedrychowicz H."/>
        </authorList>
    </citation>
    <scope>NUCLEOTIDE SEQUENCE [LARGE SCALE GENOMIC DNA]</scope>
    <source>
        <strain evidence="2 3">GAS138</strain>
    </source>
</reference>
<dbReference type="InterPro" id="IPR012338">
    <property type="entry name" value="Beta-lactam/transpept-like"/>
</dbReference>
<dbReference type="Proteomes" id="UP000189796">
    <property type="component" value="Chromosome I"/>
</dbReference>
<evidence type="ECO:0000313" key="3">
    <source>
        <dbReference type="Proteomes" id="UP000189796"/>
    </source>
</evidence>
<sequence length="436" mass="47909">MKRWRTDGTTRRVAAALAFLVLAIVAGRPGAVCAESTFSVSASFSPAKLERVGDFIRQEIATGKIPGAVVLIQQHGHPIYFESFGVRDVESRRPMTADSIFRLYSMSKPITSVAAMMLVEDGKLSLGDPLSKYIPAFAKVKVGVEKHDANGKPDLALEPLVRPITIEDLLRHTSGLTYGFYGDNPVRKLYANSNLFEGDFDNAQFVERLAKLPLAEQPGTLWDYGHSTDVLGRVIEVVSGQSLFAFEKQRLLDPLGMTDTAFFVADPSKRPLIAEPLPDDRFGRPVAGIKDPTLPGAWESGGAGMVGTIGDYARFAQMLLNGGTLDGRRYLKPETVALMTSDHIGPETKIARDQFYFPGANSGFGLGFAVRTSNATNPAWPLGEYRWDGVGGTFFFIDPRDDMFTICMMRSPSQRGPIQQELKTLIYEAIERKDRS</sequence>
<accession>A0A1M5UR54</accession>
<dbReference type="Gene3D" id="3.40.710.10">
    <property type="entry name" value="DD-peptidase/beta-lactamase superfamily"/>
    <property type="match status" value="1"/>
</dbReference>
<dbReference type="PANTHER" id="PTHR43283">
    <property type="entry name" value="BETA-LACTAMASE-RELATED"/>
    <property type="match status" value="1"/>
</dbReference>
<evidence type="ECO:0000259" key="1">
    <source>
        <dbReference type="Pfam" id="PF00144"/>
    </source>
</evidence>